<dbReference type="KEGG" id="bdw:94337869"/>
<dbReference type="Proteomes" id="UP001214638">
    <property type="component" value="Unassembled WGS sequence"/>
</dbReference>
<dbReference type="AlphaFoldDB" id="A0AAD9PHN1"/>
<feature type="compositionally biased region" description="Low complexity" evidence="1">
    <location>
        <begin position="507"/>
        <end position="519"/>
    </location>
</feature>
<feature type="region of interest" description="Disordered" evidence="1">
    <location>
        <begin position="601"/>
        <end position="646"/>
    </location>
</feature>
<comment type="caution">
    <text evidence="2">The sequence shown here is derived from an EMBL/GenBank/DDBJ whole genome shotgun (WGS) entry which is preliminary data.</text>
</comment>
<feature type="compositionally biased region" description="Basic residues" evidence="1">
    <location>
        <begin position="484"/>
        <end position="498"/>
    </location>
</feature>
<keyword evidence="3" id="KW-1185">Reference proteome</keyword>
<protein>
    <recommendedName>
        <fullName evidence="4">Tudor domain-containing protein</fullName>
    </recommendedName>
</protein>
<dbReference type="GeneID" id="94337869"/>
<dbReference type="RefSeq" id="XP_067801786.1">
    <property type="nucleotide sequence ID" value="XM_067948582.1"/>
</dbReference>
<feature type="compositionally biased region" description="Basic residues" evidence="1">
    <location>
        <begin position="612"/>
        <end position="625"/>
    </location>
</feature>
<feature type="region of interest" description="Disordered" evidence="1">
    <location>
        <begin position="476"/>
        <end position="519"/>
    </location>
</feature>
<accession>A0AAD9PHN1</accession>
<evidence type="ECO:0000313" key="2">
    <source>
        <dbReference type="EMBL" id="KAK2194943.1"/>
    </source>
</evidence>
<gene>
    <name evidence="2" type="ORF">BdWA1_003572</name>
</gene>
<evidence type="ECO:0000256" key="1">
    <source>
        <dbReference type="SAM" id="MobiDB-lite"/>
    </source>
</evidence>
<organism evidence="2 3">
    <name type="scientific">Babesia duncani</name>
    <dbReference type="NCBI Taxonomy" id="323732"/>
    <lineage>
        <taxon>Eukaryota</taxon>
        <taxon>Sar</taxon>
        <taxon>Alveolata</taxon>
        <taxon>Apicomplexa</taxon>
        <taxon>Aconoidasida</taxon>
        <taxon>Piroplasmida</taxon>
        <taxon>Babesiidae</taxon>
        <taxon>Babesia</taxon>
    </lineage>
</organism>
<reference evidence="2" key="1">
    <citation type="journal article" date="2023" name="Nat. Microbiol.">
        <title>Babesia duncani multi-omics identifies virulence factors and drug targets.</title>
        <authorList>
            <person name="Singh P."/>
            <person name="Lonardi S."/>
            <person name="Liang Q."/>
            <person name="Vydyam P."/>
            <person name="Khabirova E."/>
            <person name="Fang T."/>
            <person name="Gihaz S."/>
            <person name="Thekkiniath J."/>
            <person name="Munshi M."/>
            <person name="Abel S."/>
            <person name="Ciampossin L."/>
            <person name="Batugedara G."/>
            <person name="Gupta M."/>
            <person name="Lu X.M."/>
            <person name="Lenz T."/>
            <person name="Chakravarty S."/>
            <person name="Cornillot E."/>
            <person name="Hu Y."/>
            <person name="Ma W."/>
            <person name="Gonzalez L.M."/>
            <person name="Sanchez S."/>
            <person name="Estrada K."/>
            <person name="Sanchez-Flores A."/>
            <person name="Montero E."/>
            <person name="Harb O.S."/>
            <person name="Le Roch K.G."/>
            <person name="Mamoun C.B."/>
        </authorList>
    </citation>
    <scope>NUCLEOTIDE SEQUENCE</scope>
    <source>
        <strain evidence="2">WA1</strain>
    </source>
</reference>
<name>A0AAD9PHN1_9APIC</name>
<evidence type="ECO:0000313" key="3">
    <source>
        <dbReference type="Proteomes" id="UP001214638"/>
    </source>
</evidence>
<feature type="compositionally biased region" description="Low complexity" evidence="1">
    <location>
        <begin position="696"/>
        <end position="706"/>
    </location>
</feature>
<feature type="region of interest" description="Disordered" evidence="1">
    <location>
        <begin position="658"/>
        <end position="709"/>
    </location>
</feature>
<evidence type="ECO:0008006" key="4">
    <source>
        <dbReference type="Google" id="ProtNLM"/>
    </source>
</evidence>
<proteinExistence type="predicted"/>
<sequence>MSVDALKNESNCANLKKERLTRDRLLNEVKNVSLSDIGLLITPSKIVNDGLSTSLLDYLGCRYLNGMWQLEPFAQFGECVKVCEECHRLGGLKANVYVCRILKRHLSGNYDHPQNTNPSQMKELVLLAYEQHVTYLLRLLVLKNIVICFLMQLCCHFIGRQLFQQQRVVDPPLPFPLHFLNPGGIPPQPNVNRPNYSEPIQGSEKFVETENFGKMSNGIVLDQNDCKVLQSHLSSFVLSISNLLEATPKKNGVISLEILNALGAFDAEYSRLSNCASLIDYINDLMSHMAYDSDQVPGQLQIMLSKEELARFNAFRHLTIKSPSLFSPQPPIVQLQQPHIPAKRGKKKRPIRDMEEASFIPLLGIQPGHSIVYRRFADGYYQGRILARPGERVLFRVEYSDGDDEIIGPEDLLEEIFVNLCDTERILSQLSPNDVRNEQVLMELGGIREQGSKGKVAAKVRTGVLRSLLWPRITQKPTTQGSKRANRTLVPKRTKVKAPKPEEQENSGSLGSSVSGPDSSGAPVLTGGFDTIGVAYQFFLFAGLGCQLEMELNARHEKELAIIKLQNALLRLPREDLAKLLKNTYQAMRIKHGIPYETRLLPANSESTSRTKTGKRRGMTRKRPSSRATKFGEPSLHSEPLAIPQRRVTQGTQYDESLHAPHTQSDSGPVCTRAESTKTMESLTDDYDYPTFRQQSSSIEPGESSSVHAGMDFVPEHEFEKLSLSQTRGPIRGYSYGPVYQMPHQFYATPGIPGRAFGPSVPGRFMGRGRNYQRC</sequence>
<dbReference type="EMBL" id="JALLKP010000021">
    <property type="protein sequence ID" value="KAK2194943.1"/>
    <property type="molecule type" value="Genomic_DNA"/>
</dbReference>